<evidence type="ECO:0000313" key="2">
    <source>
        <dbReference type="EMBL" id="OGE74077.1"/>
    </source>
</evidence>
<keyword evidence="1" id="KW-1133">Transmembrane helix</keyword>
<dbReference type="EMBL" id="MFEH01000002">
    <property type="protein sequence ID" value="OGE74077.1"/>
    <property type="molecule type" value="Genomic_DNA"/>
</dbReference>
<keyword evidence="1" id="KW-0812">Transmembrane</keyword>
<dbReference type="PROSITE" id="PS00409">
    <property type="entry name" value="PROKAR_NTER_METHYL"/>
    <property type="match status" value="1"/>
</dbReference>
<evidence type="ECO:0000256" key="1">
    <source>
        <dbReference type="SAM" id="Phobius"/>
    </source>
</evidence>
<feature type="transmembrane region" description="Helical" evidence="1">
    <location>
        <begin position="29"/>
        <end position="51"/>
    </location>
</feature>
<accession>A0A1F5N8U1</accession>
<evidence type="ECO:0008006" key="4">
    <source>
        <dbReference type="Google" id="ProtNLM"/>
    </source>
</evidence>
<name>A0A1F5N8U1_9BACT</name>
<protein>
    <recommendedName>
        <fullName evidence="4">Type II secretion system protein J</fullName>
    </recommendedName>
</protein>
<dbReference type="InterPro" id="IPR012902">
    <property type="entry name" value="N_methyl_site"/>
</dbReference>
<dbReference type="AlphaFoldDB" id="A0A1F5N8U1"/>
<reference evidence="2 3" key="1">
    <citation type="journal article" date="2016" name="Nat. Commun.">
        <title>Thousands of microbial genomes shed light on interconnected biogeochemical processes in an aquifer system.</title>
        <authorList>
            <person name="Anantharaman K."/>
            <person name="Brown C.T."/>
            <person name="Hug L.A."/>
            <person name="Sharon I."/>
            <person name="Castelle C.J."/>
            <person name="Probst A.J."/>
            <person name="Thomas B.C."/>
            <person name="Singh A."/>
            <person name="Wilkins M.J."/>
            <person name="Karaoz U."/>
            <person name="Brodie E.L."/>
            <person name="Williams K.H."/>
            <person name="Hubbard S.S."/>
            <person name="Banfield J.F."/>
        </authorList>
    </citation>
    <scope>NUCLEOTIDE SEQUENCE [LARGE SCALE GENOMIC DNA]</scope>
</reference>
<evidence type="ECO:0000313" key="3">
    <source>
        <dbReference type="Proteomes" id="UP000177610"/>
    </source>
</evidence>
<keyword evidence="1" id="KW-0472">Membrane</keyword>
<gene>
    <name evidence="2" type="ORF">A2717_00910</name>
</gene>
<sequence>MRQKGFTPLEIVKLSNGKKNNKSLTGFTLIEAVVSAGIFAFVISSIVAIYISAIRLDRKTRAERAVVQNARYIMDFLAKEVRSGRIDYAHPGYGGTADNPDQLHIINQAGDSESFTLACVLGVCKITMEKNGSPPADLTSDAVKITNLEFRVLPEVDPFLPPYVSNIQPSVTIILEVSSNTGGSTEDQAKVNLQSTFTERYYPSRP</sequence>
<proteinExistence type="predicted"/>
<organism evidence="2 3">
    <name type="scientific">Candidatus Doudnabacteria bacterium RIFCSPHIGHO2_01_FULL_41_86</name>
    <dbReference type="NCBI Taxonomy" id="1817821"/>
    <lineage>
        <taxon>Bacteria</taxon>
        <taxon>Candidatus Doudnaibacteriota</taxon>
    </lineage>
</organism>
<dbReference type="STRING" id="1817821.A2717_00910"/>
<dbReference type="Proteomes" id="UP000177610">
    <property type="component" value="Unassembled WGS sequence"/>
</dbReference>
<comment type="caution">
    <text evidence="2">The sequence shown here is derived from an EMBL/GenBank/DDBJ whole genome shotgun (WGS) entry which is preliminary data.</text>
</comment>